<evidence type="ECO:0000313" key="4">
    <source>
        <dbReference type="EMBL" id="GAA0363897.1"/>
    </source>
</evidence>
<dbReference type="InterPro" id="IPR056066">
    <property type="entry name" value="DUF7649"/>
</dbReference>
<evidence type="ECO:0000313" key="5">
    <source>
        <dbReference type="Proteomes" id="UP001501166"/>
    </source>
</evidence>
<proteinExistence type="predicted"/>
<reference evidence="4 5" key="1">
    <citation type="journal article" date="2019" name="Int. J. Syst. Evol. Microbiol.">
        <title>The Global Catalogue of Microorganisms (GCM) 10K type strain sequencing project: providing services to taxonomists for standard genome sequencing and annotation.</title>
        <authorList>
            <consortium name="The Broad Institute Genomics Platform"/>
            <consortium name="The Broad Institute Genome Sequencing Center for Infectious Disease"/>
            <person name="Wu L."/>
            <person name="Ma J."/>
        </authorList>
    </citation>
    <scope>NUCLEOTIDE SEQUENCE [LARGE SCALE GENOMIC DNA]</scope>
    <source>
        <strain evidence="4 5">JCM 12662</strain>
    </source>
</reference>
<dbReference type="RefSeq" id="WP_343755371.1">
    <property type="nucleotide sequence ID" value="NZ_BAAACW010000096.1"/>
</dbReference>
<evidence type="ECO:0000259" key="2">
    <source>
        <dbReference type="Pfam" id="PF09922"/>
    </source>
</evidence>
<keyword evidence="1" id="KW-0472">Membrane</keyword>
<dbReference type="InterPro" id="IPR024425">
    <property type="entry name" value="LiaF-like_C"/>
</dbReference>
<feature type="transmembrane region" description="Helical" evidence="1">
    <location>
        <begin position="12"/>
        <end position="42"/>
    </location>
</feature>
<dbReference type="Pfam" id="PF09922">
    <property type="entry name" value="LiaF-like_C"/>
    <property type="match status" value="1"/>
</dbReference>
<protein>
    <submittedName>
        <fullName evidence="4">Cell wall-active antibiotics response protein LiaF</fullName>
    </submittedName>
</protein>
<name>A0ABN0XGV8_9LACT</name>
<dbReference type="InterPro" id="IPR047793">
    <property type="entry name" value="LiaF_C"/>
</dbReference>
<dbReference type="Pfam" id="PF24661">
    <property type="entry name" value="DUF7649"/>
    <property type="match status" value="1"/>
</dbReference>
<feature type="transmembrane region" description="Helical" evidence="1">
    <location>
        <begin position="54"/>
        <end position="82"/>
    </location>
</feature>
<dbReference type="Proteomes" id="UP001501166">
    <property type="component" value="Unassembled WGS sequence"/>
</dbReference>
<dbReference type="NCBIfam" id="NF040535">
    <property type="entry name" value="LiaF_C_term"/>
    <property type="match status" value="1"/>
</dbReference>
<comment type="caution">
    <text evidence="4">The sequence shown here is derived from an EMBL/GenBank/DDBJ whole genome shotgun (WGS) entry which is preliminary data.</text>
</comment>
<keyword evidence="1" id="KW-1133">Transmembrane helix</keyword>
<dbReference type="PIRSF" id="PIRSF031509">
    <property type="entry name" value="Cell_wall_LiaF/YvqF"/>
    <property type="match status" value="1"/>
</dbReference>
<keyword evidence="5" id="KW-1185">Reference proteome</keyword>
<organism evidence="4 5">
    <name type="scientific">Alkalibacterium iburiense</name>
    <dbReference type="NCBI Taxonomy" id="290589"/>
    <lineage>
        <taxon>Bacteria</taxon>
        <taxon>Bacillati</taxon>
        <taxon>Bacillota</taxon>
        <taxon>Bacilli</taxon>
        <taxon>Lactobacillales</taxon>
        <taxon>Carnobacteriaceae</taxon>
        <taxon>Alkalibacterium</taxon>
    </lineage>
</organism>
<evidence type="ECO:0000259" key="3">
    <source>
        <dbReference type="Pfam" id="PF24661"/>
    </source>
</evidence>
<accession>A0ABN0XGV8</accession>
<dbReference type="InterPro" id="IPR016975">
    <property type="entry name" value="Cell_wall_LiaF"/>
</dbReference>
<feature type="domain" description="DUF7649" evidence="3">
    <location>
        <begin position="5"/>
        <end position="81"/>
    </location>
</feature>
<evidence type="ECO:0000256" key="1">
    <source>
        <dbReference type="SAM" id="Phobius"/>
    </source>
</evidence>
<dbReference type="EMBL" id="BAAACW010000096">
    <property type="protein sequence ID" value="GAA0363897.1"/>
    <property type="molecule type" value="Genomic_DNA"/>
</dbReference>
<sequence length="245" mass="28998">MSKTLYKTIMALLFVWLVYEIVHSGLLITFVVLAFIFLFLYKSSPKKTDKRSQYLWWSIGLFLAAVVFTSAFWAILIIFLLIEMNTDQKLLETIRDPLFKKEQYWREKEFISVEWKENDDKEMRMYRHKWFGDDFVGNEVFEWKDKNFQKIMGDTFFDLGNTILPKKENILLVRKGFGDTKILIPRDIAVSLDVSVALGKVIIDEEEFNLKNETIKWRSQNYDTAIRKIKIVSSTIIGEVEVVYL</sequence>
<keyword evidence="1" id="KW-0812">Transmembrane</keyword>
<feature type="domain" description="Cell wall-active antibiotics response LiaF-like C-terminal" evidence="2">
    <location>
        <begin position="130"/>
        <end position="242"/>
    </location>
</feature>
<gene>
    <name evidence="4" type="primary">liaF</name>
    <name evidence="4" type="ORF">GCM10008932_15430</name>
</gene>